<protein>
    <submittedName>
        <fullName evidence="5">GDSL esterase/lipase</fullName>
    </submittedName>
</protein>
<keyword evidence="1" id="KW-0378">Hydrolase</keyword>
<keyword evidence="4" id="KW-0812">Transmembrane</keyword>
<evidence type="ECO:0000256" key="1">
    <source>
        <dbReference type="ARBA" id="ARBA00022801"/>
    </source>
</evidence>
<gene>
    <name evidence="5" type="primary">VvCHDh000802_1</name>
    <name evidence="5" type="ORF">CK203_102386</name>
</gene>
<dbReference type="EMBL" id="QGNW01001550">
    <property type="protein sequence ID" value="RVW37030.1"/>
    <property type="molecule type" value="Genomic_DNA"/>
</dbReference>
<dbReference type="PANTHER" id="PTHR46020">
    <property type="entry name" value="OSJNBB0059K02.9 PROTEIN"/>
    <property type="match status" value="1"/>
</dbReference>
<dbReference type="InterPro" id="IPR036514">
    <property type="entry name" value="SGNH_hydro_sf"/>
</dbReference>
<dbReference type="GO" id="GO:0016787">
    <property type="term" value="F:hydrolase activity"/>
    <property type="evidence" value="ECO:0007669"/>
    <property type="project" value="UniProtKB-KW"/>
</dbReference>
<dbReference type="Proteomes" id="UP000288805">
    <property type="component" value="Unassembled WGS sequence"/>
</dbReference>
<dbReference type="Gene3D" id="3.40.50.1110">
    <property type="entry name" value="SGNH hydrolase"/>
    <property type="match status" value="1"/>
</dbReference>
<evidence type="ECO:0000256" key="2">
    <source>
        <dbReference type="ARBA" id="ARBA00022963"/>
    </source>
</evidence>
<evidence type="ECO:0000313" key="5">
    <source>
        <dbReference type="EMBL" id="RVW37030.1"/>
    </source>
</evidence>
<accession>A0A438DNK1</accession>
<evidence type="ECO:0000313" key="6">
    <source>
        <dbReference type="Proteomes" id="UP000288805"/>
    </source>
</evidence>
<dbReference type="GO" id="GO:0016042">
    <property type="term" value="P:lipid catabolic process"/>
    <property type="evidence" value="ECO:0007669"/>
    <property type="project" value="UniProtKB-KW"/>
</dbReference>
<feature type="transmembrane region" description="Helical" evidence="4">
    <location>
        <begin position="46"/>
        <end position="65"/>
    </location>
</feature>
<reference evidence="5 6" key="1">
    <citation type="journal article" date="2018" name="PLoS Genet.">
        <title>Population sequencing reveals clonal diversity and ancestral inbreeding in the grapevine cultivar Chardonnay.</title>
        <authorList>
            <person name="Roach M.J."/>
            <person name="Johnson D.L."/>
            <person name="Bohlmann J."/>
            <person name="van Vuuren H.J."/>
            <person name="Jones S.J."/>
            <person name="Pretorius I.S."/>
            <person name="Schmidt S.A."/>
            <person name="Borneman A.R."/>
        </authorList>
    </citation>
    <scope>NUCLEOTIDE SEQUENCE [LARGE SCALE GENOMIC DNA]</scope>
    <source>
        <strain evidence="6">cv. Chardonnay</strain>
        <tissue evidence="5">Leaf</tissue>
    </source>
</reference>
<evidence type="ECO:0000256" key="4">
    <source>
        <dbReference type="SAM" id="Phobius"/>
    </source>
</evidence>
<comment type="caution">
    <text evidence="5">The sequence shown here is derived from an EMBL/GenBank/DDBJ whole genome shotgun (WGS) entry which is preliminary data.</text>
</comment>
<evidence type="ECO:0000256" key="3">
    <source>
        <dbReference type="ARBA" id="ARBA00023098"/>
    </source>
</evidence>
<keyword evidence="4" id="KW-0472">Membrane</keyword>
<keyword evidence="2" id="KW-0442">Lipid degradation</keyword>
<sequence length="178" mass="20040">MCTIKGLAHVCYDEAYRRTCHDHSPLHMHLCSTLPIRLISNGQPTLFIYLFLLLSVTITVAGAYAHANRSIELFVFGDSYVDTENRNLTASSWKEPYGITHPGRPIGHYSDGQVFTEYIGITSKYRCGDVEKGEKKYNVCMDPKLAFFWDSVDPTQAGWDASFSELGSSIVNLFQTEL</sequence>
<name>A0A438DNK1_VITVI</name>
<organism evidence="5 6">
    <name type="scientific">Vitis vinifera</name>
    <name type="common">Grape</name>
    <dbReference type="NCBI Taxonomy" id="29760"/>
    <lineage>
        <taxon>Eukaryota</taxon>
        <taxon>Viridiplantae</taxon>
        <taxon>Streptophyta</taxon>
        <taxon>Embryophyta</taxon>
        <taxon>Tracheophyta</taxon>
        <taxon>Spermatophyta</taxon>
        <taxon>Magnoliopsida</taxon>
        <taxon>eudicotyledons</taxon>
        <taxon>Gunneridae</taxon>
        <taxon>Pentapetalae</taxon>
        <taxon>rosids</taxon>
        <taxon>Vitales</taxon>
        <taxon>Vitaceae</taxon>
        <taxon>Viteae</taxon>
        <taxon>Vitis</taxon>
    </lineage>
</organism>
<keyword evidence="3" id="KW-0443">Lipid metabolism</keyword>
<dbReference type="PANTHER" id="PTHR46020:SF4">
    <property type="entry name" value="OS04G0650200 PROTEIN"/>
    <property type="match status" value="1"/>
</dbReference>
<proteinExistence type="predicted"/>
<dbReference type="AlphaFoldDB" id="A0A438DNK1"/>
<keyword evidence="4" id="KW-1133">Transmembrane helix</keyword>